<dbReference type="AlphaFoldDB" id="I0WBT0"/>
<comment type="caution">
    <text evidence="2">The sequence shown here is derived from an EMBL/GenBank/DDBJ whole genome shotgun (WGS) entry which is preliminary data.</text>
</comment>
<name>I0WBT0_9FLAO</name>
<reference evidence="2 3" key="1">
    <citation type="journal article" date="2012" name="J. Bacteriol.">
        <title>Genome Sequence of the Halotolerant Bacterium Imtechella halotolerans K1T.</title>
        <authorList>
            <person name="Kumar S."/>
            <person name="Vikram S."/>
            <person name="Subramanian S."/>
            <person name="Raghava G.P."/>
            <person name="Pinnaka A.K."/>
        </authorList>
    </citation>
    <scope>NUCLEOTIDE SEQUENCE [LARGE SCALE GENOMIC DNA]</scope>
    <source>
        <strain evidence="2 3">K1</strain>
    </source>
</reference>
<dbReference type="RefSeq" id="WP_008240004.1">
    <property type="nucleotide sequence ID" value="NZ_AJJU01000017.1"/>
</dbReference>
<evidence type="ECO:0000313" key="2">
    <source>
        <dbReference type="EMBL" id="EID73846.1"/>
    </source>
</evidence>
<proteinExistence type="predicted"/>
<dbReference type="eggNOG" id="ENOG5031GXC">
    <property type="taxonomic scope" value="Bacteria"/>
</dbReference>
<feature type="transmembrane region" description="Helical" evidence="1">
    <location>
        <begin position="60"/>
        <end position="81"/>
    </location>
</feature>
<feature type="transmembrane region" description="Helical" evidence="1">
    <location>
        <begin position="122"/>
        <end position="140"/>
    </location>
</feature>
<organism evidence="2 3">
    <name type="scientific">Imtechella halotolerans K1</name>
    <dbReference type="NCBI Taxonomy" id="946077"/>
    <lineage>
        <taxon>Bacteria</taxon>
        <taxon>Pseudomonadati</taxon>
        <taxon>Bacteroidota</taxon>
        <taxon>Flavobacteriia</taxon>
        <taxon>Flavobacteriales</taxon>
        <taxon>Flavobacteriaceae</taxon>
        <taxon>Imtechella</taxon>
    </lineage>
</organism>
<sequence>MKKQFFFGSFLTLIGGGLIYVMFRTSTLKMFGWFETIGLDRLTNVIRKLTFKFAVELPDWILFSLPDGLWIFSYVSLMLAIWQNSVSPKNTLWILLIPILVIGSEIGQLFGFVIGTFDFADLLLYIFGMILPFIFFTKTINLKFQTKWIII</sequence>
<evidence type="ECO:0000313" key="3">
    <source>
        <dbReference type="Proteomes" id="UP000005938"/>
    </source>
</evidence>
<gene>
    <name evidence="2" type="ORF">W5A_09785</name>
</gene>
<keyword evidence="1" id="KW-0812">Transmembrane</keyword>
<protein>
    <submittedName>
        <fullName evidence="2">Uncharacterized protein</fullName>
    </submittedName>
</protein>
<feature type="transmembrane region" description="Helical" evidence="1">
    <location>
        <begin position="5"/>
        <end position="23"/>
    </location>
</feature>
<dbReference type="Proteomes" id="UP000005938">
    <property type="component" value="Unassembled WGS sequence"/>
</dbReference>
<dbReference type="EMBL" id="AJJU01000017">
    <property type="protein sequence ID" value="EID73846.1"/>
    <property type="molecule type" value="Genomic_DNA"/>
</dbReference>
<feature type="transmembrane region" description="Helical" evidence="1">
    <location>
        <begin position="93"/>
        <end position="116"/>
    </location>
</feature>
<keyword evidence="1" id="KW-1133">Transmembrane helix</keyword>
<keyword evidence="3" id="KW-1185">Reference proteome</keyword>
<evidence type="ECO:0000256" key="1">
    <source>
        <dbReference type="SAM" id="Phobius"/>
    </source>
</evidence>
<keyword evidence="1" id="KW-0472">Membrane</keyword>
<accession>I0WBT0</accession>